<dbReference type="SUPFAM" id="SSF75304">
    <property type="entry name" value="Amidase signature (AS) enzymes"/>
    <property type="match status" value="1"/>
</dbReference>
<reference evidence="2" key="2">
    <citation type="submission" date="2023-06" db="EMBL/GenBank/DDBJ databases">
        <authorList>
            <consortium name="Lawrence Berkeley National Laboratory"/>
            <person name="Haridas S."/>
            <person name="Hensen N."/>
            <person name="Bonometti L."/>
            <person name="Westerberg I."/>
            <person name="Brannstrom I.O."/>
            <person name="Guillou S."/>
            <person name="Cros-Aarteil S."/>
            <person name="Calhoun S."/>
            <person name="Kuo A."/>
            <person name="Mondo S."/>
            <person name="Pangilinan J."/>
            <person name="Riley R."/>
            <person name="Labutti K."/>
            <person name="Andreopoulos B."/>
            <person name="Lipzen A."/>
            <person name="Chen C."/>
            <person name="Yanf M."/>
            <person name="Daum C."/>
            <person name="Ng V."/>
            <person name="Clum A."/>
            <person name="Steindorff A."/>
            <person name="Ohm R."/>
            <person name="Martin F."/>
            <person name="Silar P."/>
            <person name="Natvig D."/>
            <person name="Lalanne C."/>
            <person name="Gautier V."/>
            <person name="Ament-Velasquez S.L."/>
            <person name="Kruys A."/>
            <person name="Hutchinson M.I."/>
            <person name="Powell A.J."/>
            <person name="Barry K."/>
            <person name="Miller A.N."/>
            <person name="Grigoriev I.V."/>
            <person name="Debuchy R."/>
            <person name="Gladieux P."/>
            <person name="Thoren M.H."/>
            <person name="Johannesson H."/>
        </authorList>
    </citation>
    <scope>NUCLEOTIDE SEQUENCE</scope>
    <source>
        <strain evidence="2">CBS 118394</strain>
    </source>
</reference>
<keyword evidence="3" id="KW-1185">Reference proteome</keyword>
<comment type="caution">
    <text evidence="2">The sequence shown here is derived from an EMBL/GenBank/DDBJ whole genome shotgun (WGS) entry which is preliminary data.</text>
</comment>
<dbReference type="Proteomes" id="UP001283341">
    <property type="component" value="Unassembled WGS sequence"/>
</dbReference>
<evidence type="ECO:0000313" key="3">
    <source>
        <dbReference type="Proteomes" id="UP001283341"/>
    </source>
</evidence>
<proteinExistence type="predicted"/>
<dbReference type="PANTHER" id="PTHR42678:SF37">
    <property type="entry name" value="AMIDASE C869.01-RELATED"/>
    <property type="match status" value="1"/>
</dbReference>
<protein>
    <submittedName>
        <fullName evidence="2">Amidase</fullName>
    </submittedName>
</protein>
<dbReference type="InterPro" id="IPR036928">
    <property type="entry name" value="AS_sf"/>
</dbReference>
<gene>
    <name evidence="2" type="ORF">B0H66DRAFT_544811</name>
</gene>
<reference evidence="2" key="1">
    <citation type="journal article" date="2023" name="Mol. Phylogenet. Evol.">
        <title>Genome-scale phylogeny and comparative genomics of the fungal order Sordariales.</title>
        <authorList>
            <person name="Hensen N."/>
            <person name="Bonometti L."/>
            <person name="Westerberg I."/>
            <person name="Brannstrom I.O."/>
            <person name="Guillou S."/>
            <person name="Cros-Aarteil S."/>
            <person name="Calhoun S."/>
            <person name="Haridas S."/>
            <person name="Kuo A."/>
            <person name="Mondo S."/>
            <person name="Pangilinan J."/>
            <person name="Riley R."/>
            <person name="LaButti K."/>
            <person name="Andreopoulos B."/>
            <person name="Lipzen A."/>
            <person name="Chen C."/>
            <person name="Yan M."/>
            <person name="Daum C."/>
            <person name="Ng V."/>
            <person name="Clum A."/>
            <person name="Steindorff A."/>
            <person name="Ohm R.A."/>
            <person name="Martin F."/>
            <person name="Silar P."/>
            <person name="Natvig D.O."/>
            <person name="Lalanne C."/>
            <person name="Gautier V."/>
            <person name="Ament-Velasquez S.L."/>
            <person name="Kruys A."/>
            <person name="Hutchinson M.I."/>
            <person name="Powell A.J."/>
            <person name="Barry K."/>
            <person name="Miller A.N."/>
            <person name="Grigoriev I.V."/>
            <person name="Debuchy R."/>
            <person name="Gladieux P."/>
            <person name="Hiltunen Thoren M."/>
            <person name="Johannesson H."/>
        </authorList>
    </citation>
    <scope>NUCLEOTIDE SEQUENCE</scope>
    <source>
        <strain evidence="2">CBS 118394</strain>
    </source>
</reference>
<accession>A0AAE0MH32</accession>
<dbReference type="AlphaFoldDB" id="A0AAE0MH32"/>
<dbReference type="PANTHER" id="PTHR42678">
    <property type="entry name" value="AMIDASE"/>
    <property type="match status" value="1"/>
</dbReference>
<organism evidence="2 3">
    <name type="scientific">Apodospora peruviana</name>
    <dbReference type="NCBI Taxonomy" id="516989"/>
    <lineage>
        <taxon>Eukaryota</taxon>
        <taxon>Fungi</taxon>
        <taxon>Dikarya</taxon>
        <taxon>Ascomycota</taxon>
        <taxon>Pezizomycotina</taxon>
        <taxon>Sordariomycetes</taxon>
        <taxon>Sordariomycetidae</taxon>
        <taxon>Sordariales</taxon>
        <taxon>Lasiosphaeriaceae</taxon>
        <taxon>Apodospora</taxon>
    </lineage>
</organism>
<dbReference type="Pfam" id="PF01425">
    <property type="entry name" value="Amidase"/>
    <property type="match status" value="1"/>
</dbReference>
<evidence type="ECO:0000313" key="2">
    <source>
        <dbReference type="EMBL" id="KAK3330769.1"/>
    </source>
</evidence>
<evidence type="ECO:0000259" key="1">
    <source>
        <dbReference type="Pfam" id="PF01425"/>
    </source>
</evidence>
<dbReference type="Gene3D" id="3.90.1300.10">
    <property type="entry name" value="Amidase signature (AS) domain"/>
    <property type="match status" value="1"/>
</dbReference>
<dbReference type="InterPro" id="IPR023631">
    <property type="entry name" value="Amidase_dom"/>
</dbReference>
<name>A0AAE0MH32_9PEZI</name>
<feature type="domain" description="Amidase" evidence="1">
    <location>
        <begin position="51"/>
        <end position="342"/>
    </location>
</feature>
<dbReference type="EMBL" id="JAUEDM010000001">
    <property type="protein sequence ID" value="KAK3330769.1"/>
    <property type="molecule type" value="Genomic_DNA"/>
</dbReference>
<sequence length="551" mass="60101">MRELVRKHDGAPPVPTRLQMQKLNGFDLYEVTVDELQDHFSQNHFSAAQYVKHCIDYIRVLNPYLEAVIEINPDACQIAEKLDEDRAAGKIRGPLHGIPILVKDNIATKDLMETTAGSWALLGSVVKDDAFVVKRLREAGAVILGHTNMSEWASLRSKTHSDGFSPRGGQARNPYDLTKSPFGSSSGSAIAICANMAPLAIGTETDTSIIRPAGINGIVGIKPTVGLTSRAGTIPISLNLDTVGSFGRTVADAAAMLDAIAAKDEQDGFTMVPERKQPESFAACVSGLEKLKGARFGLPMKGCFEPLAPPSAKVVVSKVLDAMRRAGAEIFEVDFPSIDERVGEDGSWNWEHGDPHRSEWTVVKVDAYNGINDYLQKWLVDSPVRSVEDIVEYNKQNNGTEGAEPGALPAYPDGQSNLHEIIDCHGVKDETYYQALNHIRKQTREKGIDAALSYKTPKTGETIALDGLLFCDRSGIGQQFAAQAGYPIICLPIGLDDDGMPVSLSLQHTAWKEAELVQWASAIEDLWNRENGWRALPSFRNLGAKNIPTEK</sequence>